<name>A0A238LHS1_9RHOB</name>
<dbReference type="InterPro" id="IPR009056">
    <property type="entry name" value="Cyt_c-like_dom"/>
</dbReference>
<dbReference type="PROSITE" id="PS51007">
    <property type="entry name" value="CYTC"/>
    <property type="match status" value="1"/>
</dbReference>
<evidence type="ECO:0000256" key="2">
    <source>
        <dbReference type="ARBA" id="ARBA00022723"/>
    </source>
</evidence>
<keyword evidence="3 4" id="KW-0408">Iron</keyword>
<dbReference type="EMBL" id="FXZK01000005">
    <property type="protein sequence ID" value="SMY08506.1"/>
    <property type="molecule type" value="Genomic_DNA"/>
</dbReference>
<dbReference type="AlphaFoldDB" id="A0A238LHS1"/>
<proteinExistence type="predicted"/>
<dbReference type="InterPro" id="IPR036909">
    <property type="entry name" value="Cyt_c-like_dom_sf"/>
</dbReference>
<dbReference type="GO" id="GO:0009055">
    <property type="term" value="F:electron transfer activity"/>
    <property type="evidence" value="ECO:0007669"/>
    <property type="project" value="InterPro"/>
</dbReference>
<accession>A0A238LHS1</accession>
<keyword evidence="2 4" id="KW-0479">Metal-binding</keyword>
<gene>
    <name evidence="6" type="ORF">LOM8899_02659</name>
</gene>
<evidence type="ECO:0000259" key="5">
    <source>
        <dbReference type="PROSITE" id="PS51007"/>
    </source>
</evidence>
<dbReference type="Proteomes" id="UP000201613">
    <property type="component" value="Unassembled WGS sequence"/>
</dbReference>
<dbReference type="Pfam" id="PF00034">
    <property type="entry name" value="Cytochrom_C"/>
    <property type="match status" value="1"/>
</dbReference>
<reference evidence="6 7" key="1">
    <citation type="submission" date="2017-05" db="EMBL/GenBank/DDBJ databases">
        <authorList>
            <person name="Song R."/>
            <person name="Chenine A.L."/>
            <person name="Ruprecht R.M."/>
        </authorList>
    </citation>
    <scope>NUCLEOTIDE SEQUENCE [LARGE SCALE GENOMIC DNA]</scope>
    <source>
        <strain evidence="6 7">CECT 8899</strain>
    </source>
</reference>
<dbReference type="OrthoDB" id="5514238at2"/>
<keyword evidence="7" id="KW-1185">Reference proteome</keyword>
<keyword evidence="1 4" id="KW-0349">Heme</keyword>
<dbReference type="SUPFAM" id="SSF46626">
    <property type="entry name" value="Cytochrome c"/>
    <property type="match status" value="1"/>
</dbReference>
<dbReference type="GO" id="GO:0020037">
    <property type="term" value="F:heme binding"/>
    <property type="evidence" value="ECO:0007669"/>
    <property type="project" value="InterPro"/>
</dbReference>
<evidence type="ECO:0000313" key="7">
    <source>
        <dbReference type="Proteomes" id="UP000201613"/>
    </source>
</evidence>
<evidence type="ECO:0000313" key="6">
    <source>
        <dbReference type="EMBL" id="SMY08506.1"/>
    </source>
</evidence>
<organism evidence="6 7">
    <name type="scientific">Flavimaricola marinus</name>
    <dbReference type="NCBI Taxonomy" id="1819565"/>
    <lineage>
        <taxon>Bacteria</taxon>
        <taxon>Pseudomonadati</taxon>
        <taxon>Pseudomonadota</taxon>
        <taxon>Alphaproteobacteria</taxon>
        <taxon>Rhodobacterales</taxon>
        <taxon>Paracoccaceae</taxon>
        <taxon>Flavimaricola</taxon>
    </lineage>
</organism>
<dbReference type="RefSeq" id="WP_093992981.1">
    <property type="nucleotide sequence ID" value="NZ_FXZK01000005.1"/>
</dbReference>
<dbReference type="GO" id="GO:0046872">
    <property type="term" value="F:metal ion binding"/>
    <property type="evidence" value="ECO:0007669"/>
    <property type="project" value="UniProtKB-KW"/>
</dbReference>
<sequence>MRIFGFLAISVLAGCVAEPDVSGQQLFTDNCAACHGITGIGDGVAAPALSVTPPDLTGLTARNSGVFPRDYVMSTIDGYSRGTHFAPDMPAFGEGDLGDVVIVENPDGTGTPIPLDLIALADYLESIQR</sequence>
<protein>
    <submittedName>
        <fullName evidence="6">Cytochrome c</fullName>
    </submittedName>
</protein>
<dbReference type="PROSITE" id="PS51257">
    <property type="entry name" value="PROKAR_LIPOPROTEIN"/>
    <property type="match status" value="1"/>
</dbReference>
<dbReference type="Gene3D" id="1.10.760.10">
    <property type="entry name" value="Cytochrome c-like domain"/>
    <property type="match status" value="1"/>
</dbReference>
<evidence type="ECO:0000256" key="1">
    <source>
        <dbReference type="ARBA" id="ARBA00022617"/>
    </source>
</evidence>
<feature type="domain" description="Cytochrome c" evidence="5">
    <location>
        <begin position="18"/>
        <end position="128"/>
    </location>
</feature>
<evidence type="ECO:0000256" key="4">
    <source>
        <dbReference type="PROSITE-ProRule" id="PRU00433"/>
    </source>
</evidence>
<evidence type="ECO:0000256" key="3">
    <source>
        <dbReference type="ARBA" id="ARBA00023004"/>
    </source>
</evidence>